<organism evidence="1 2">
    <name type="scientific">Salmonella enteritidis (strain 2009K0958)</name>
    <dbReference type="NCBI Taxonomy" id="1192586"/>
    <lineage>
        <taxon>Bacteria</taxon>
        <taxon>Pseudomonadati</taxon>
        <taxon>Pseudomonadota</taxon>
        <taxon>Gammaproteobacteria</taxon>
        <taxon>Enterobacterales</taxon>
        <taxon>Enterobacteriaceae</taxon>
        <taxon>Salmonella</taxon>
    </lineage>
</organism>
<dbReference type="EMBL" id="ATFT01000162">
    <property type="protein sequence ID" value="EPI63059.1"/>
    <property type="molecule type" value="Genomic_DNA"/>
</dbReference>
<comment type="caution">
    <text evidence="1">The sequence shown here is derived from an EMBL/GenBank/DDBJ whole genome shotgun (WGS) entry which is preliminary data.</text>
</comment>
<name>A0A656I8U7_SALE2</name>
<reference evidence="1 2" key="1">
    <citation type="submission" date="2013-04" db="EMBL/GenBank/DDBJ databases">
        <authorList>
            <person name="McClelland M."/>
            <person name="Porwollik S."/>
            <person name="Desai P."/>
            <person name="Cheng P."/>
            <person name="Wollam A."/>
            <person name="Pepin K."/>
            <person name="Palsikar V.B."/>
            <person name="Fulton L."/>
            <person name="Fulton R."/>
            <person name="Delehaunty K."/>
            <person name="Fronick C."/>
            <person name="Godfrey J."/>
            <person name="Waligorski J."/>
            <person name="Appelbaum E."/>
            <person name="Tomlinson C."/>
            <person name="Warren W."/>
            <person name="Sodergren E."/>
            <person name="Weinstock G."/>
            <person name="Wilson R.K."/>
        </authorList>
    </citation>
    <scope>NUCLEOTIDE SEQUENCE [LARGE SCALE GENOMIC DNA]</scope>
    <source>
        <strain evidence="1 2">2009K0958</strain>
    </source>
</reference>
<proteinExistence type="predicted"/>
<gene>
    <name evidence="1" type="ORF">A673_04856</name>
</gene>
<evidence type="ECO:0000313" key="1">
    <source>
        <dbReference type="EMBL" id="EPI63059.1"/>
    </source>
</evidence>
<dbReference type="AlphaFoldDB" id="A0A656I8U7"/>
<dbReference type="Proteomes" id="UP000014535">
    <property type="component" value="Unassembled WGS sequence"/>
</dbReference>
<protein>
    <submittedName>
        <fullName evidence="1">Uncharacterized protein</fullName>
    </submittedName>
</protein>
<evidence type="ECO:0000313" key="2">
    <source>
        <dbReference type="Proteomes" id="UP000014535"/>
    </source>
</evidence>
<accession>A0A656I8U7</accession>
<sequence>MMRYKEQESVMKLKPIPFYLLALFSAASGATEINACKDLIGTWKTTADNPPYTMTILPPVESCGEKCVKLNVQYELDVTHRNALYCHEGHEGVKGQGPMVIAFEGAYGGHAIGTYNRQLQLLWAGVIPKNKKGKWITKMENYWFRQVKAH</sequence>